<evidence type="ECO:0000313" key="2">
    <source>
        <dbReference type="EMBL" id="TCO25614.1"/>
    </source>
</evidence>
<dbReference type="Proteomes" id="UP000295818">
    <property type="component" value="Unassembled WGS sequence"/>
</dbReference>
<accession>A0ABY2BMH3</accession>
<dbReference type="Gene3D" id="3.30.460.10">
    <property type="entry name" value="Beta Polymerase, domain 2"/>
    <property type="match status" value="1"/>
</dbReference>
<dbReference type="SUPFAM" id="SSF81301">
    <property type="entry name" value="Nucleotidyltransferase"/>
    <property type="match status" value="1"/>
</dbReference>
<proteinExistence type="predicted"/>
<dbReference type="RefSeq" id="WP_132188473.1">
    <property type="nucleotide sequence ID" value="NZ_SLWM01000004.1"/>
</dbReference>
<gene>
    <name evidence="2" type="ORF">EV644_104118</name>
</gene>
<protein>
    <submittedName>
        <fullName evidence="2">Nucleotidyltransferase-like protein</fullName>
    </submittedName>
</protein>
<dbReference type="EMBL" id="SLWM01000004">
    <property type="protein sequence ID" value="TCO25614.1"/>
    <property type="molecule type" value="Genomic_DNA"/>
</dbReference>
<evidence type="ECO:0000313" key="3">
    <source>
        <dbReference type="Proteomes" id="UP000295818"/>
    </source>
</evidence>
<feature type="domain" description="Polymerase nucleotidyl transferase" evidence="1">
    <location>
        <begin position="21"/>
        <end position="69"/>
    </location>
</feature>
<evidence type="ECO:0000259" key="1">
    <source>
        <dbReference type="Pfam" id="PF01909"/>
    </source>
</evidence>
<dbReference type="InterPro" id="IPR002934">
    <property type="entry name" value="Polymerase_NTP_transf_dom"/>
</dbReference>
<dbReference type="Pfam" id="PF01909">
    <property type="entry name" value="NTP_transf_2"/>
    <property type="match status" value="1"/>
</dbReference>
<keyword evidence="3" id="KW-1185">Reference proteome</keyword>
<organism evidence="2 3">
    <name type="scientific">Kribbella orskensis</name>
    <dbReference type="NCBI Taxonomy" id="2512216"/>
    <lineage>
        <taxon>Bacteria</taxon>
        <taxon>Bacillati</taxon>
        <taxon>Actinomycetota</taxon>
        <taxon>Actinomycetes</taxon>
        <taxon>Propionibacteriales</taxon>
        <taxon>Kribbellaceae</taxon>
        <taxon>Kribbella</taxon>
    </lineage>
</organism>
<dbReference type="InterPro" id="IPR043519">
    <property type="entry name" value="NT_sf"/>
</dbReference>
<name>A0ABY2BMH3_9ACTN</name>
<sequence>MRHHDETLAAFMRNPCEDWLAVVLDGSVARGRERPDSDVDVTVVVTEEAFEQARAGDRVSYVDREVATYERGYVDVKVVTLALLAAGAVRGDEPMRAAFTEARVAWSRDDAIRSELEHLLKGVVELDEEEWERRMASAIAVVRLQAGYFAKQAFASGEEYLLRYATLHTVSAAGRALLAFNRTLFQGHKYLFPALAGLENTPDGFLDQARVVLADPTPERLDVLVKTVEDFHDWPLTREATLSRYVSDNELAWLDRSLPTEYH</sequence>
<reference evidence="2 3" key="1">
    <citation type="journal article" date="2015" name="Stand. Genomic Sci.">
        <title>Genomic Encyclopedia of Bacterial and Archaeal Type Strains, Phase III: the genomes of soil and plant-associated and newly described type strains.</title>
        <authorList>
            <person name="Whitman W.B."/>
            <person name="Woyke T."/>
            <person name="Klenk H.P."/>
            <person name="Zhou Y."/>
            <person name="Lilburn T.G."/>
            <person name="Beck B.J."/>
            <person name="De Vos P."/>
            <person name="Vandamme P."/>
            <person name="Eisen J.A."/>
            <person name="Garrity G."/>
            <person name="Hugenholtz P."/>
            <person name="Kyrpides N.C."/>
        </authorList>
    </citation>
    <scope>NUCLEOTIDE SEQUENCE [LARGE SCALE GENOMIC DNA]</scope>
    <source>
        <strain evidence="2 3">VKM Ac-2538</strain>
    </source>
</reference>
<comment type="caution">
    <text evidence="2">The sequence shown here is derived from an EMBL/GenBank/DDBJ whole genome shotgun (WGS) entry which is preliminary data.</text>
</comment>